<dbReference type="Proteomes" id="UP000268233">
    <property type="component" value="Unassembled WGS sequence"/>
</dbReference>
<dbReference type="RefSeq" id="WP_121303713.1">
    <property type="nucleotide sequence ID" value="NZ_RBWW01000001.1"/>
</dbReference>
<feature type="transmembrane region" description="Helical" evidence="2">
    <location>
        <begin position="62"/>
        <end position="85"/>
    </location>
</feature>
<keyword evidence="2" id="KW-0472">Membrane</keyword>
<protein>
    <recommendedName>
        <fullName evidence="3">RCK C-terminal domain-containing protein</fullName>
    </recommendedName>
</protein>
<evidence type="ECO:0000256" key="1">
    <source>
        <dbReference type="SAM" id="MobiDB-lite"/>
    </source>
</evidence>
<dbReference type="EMBL" id="RBWW01000001">
    <property type="protein sequence ID" value="RKS83893.1"/>
    <property type="molecule type" value="Genomic_DNA"/>
</dbReference>
<dbReference type="Pfam" id="PF26503">
    <property type="entry name" value="DUF8167_3rd"/>
    <property type="match status" value="1"/>
</dbReference>
<evidence type="ECO:0000259" key="3">
    <source>
        <dbReference type="PROSITE" id="PS51202"/>
    </source>
</evidence>
<dbReference type="InterPro" id="IPR058604">
    <property type="entry name" value="DUF8167_3rd"/>
</dbReference>
<proteinExistence type="predicted"/>
<dbReference type="GO" id="GO:0006813">
    <property type="term" value="P:potassium ion transport"/>
    <property type="evidence" value="ECO:0007669"/>
    <property type="project" value="InterPro"/>
</dbReference>
<feature type="compositionally biased region" description="Acidic residues" evidence="1">
    <location>
        <begin position="565"/>
        <end position="576"/>
    </location>
</feature>
<feature type="compositionally biased region" description="Acidic residues" evidence="1">
    <location>
        <begin position="477"/>
        <end position="487"/>
    </location>
</feature>
<feature type="compositionally biased region" description="Low complexity" evidence="1">
    <location>
        <begin position="458"/>
        <end position="476"/>
    </location>
</feature>
<dbReference type="Gene3D" id="3.30.70.1450">
    <property type="entry name" value="Regulator of K+ conductance, C-terminal domain"/>
    <property type="match status" value="1"/>
</dbReference>
<feature type="transmembrane region" description="Helical" evidence="2">
    <location>
        <begin position="91"/>
        <end position="112"/>
    </location>
</feature>
<keyword evidence="2" id="KW-1133">Transmembrane helix</keyword>
<accession>A0A495R954</accession>
<dbReference type="Pfam" id="PF26502">
    <property type="entry name" value="DUF8167_2nd"/>
    <property type="match status" value="1"/>
</dbReference>
<dbReference type="SUPFAM" id="SSF116726">
    <property type="entry name" value="TrkA C-terminal domain-like"/>
    <property type="match status" value="1"/>
</dbReference>
<dbReference type="PROSITE" id="PS51202">
    <property type="entry name" value="RCK_C"/>
    <property type="match status" value="1"/>
</dbReference>
<feature type="region of interest" description="Disordered" evidence="1">
    <location>
        <begin position="388"/>
        <end position="606"/>
    </location>
</feature>
<reference evidence="4 5" key="1">
    <citation type="submission" date="2018-10" db="EMBL/GenBank/DDBJ databases">
        <title>Genomic Encyclopedia of Archaeal and Bacterial Type Strains, Phase II (KMG-II): from individual species to whole genera.</title>
        <authorList>
            <person name="Goeker M."/>
        </authorList>
    </citation>
    <scope>NUCLEOTIDE SEQUENCE [LARGE SCALE GENOMIC DNA]</scope>
    <source>
        <strain evidence="4 5">DSM 11927</strain>
    </source>
</reference>
<dbReference type="InterPro" id="IPR058603">
    <property type="entry name" value="DUF8167_2nd"/>
</dbReference>
<feature type="compositionally biased region" description="Low complexity" evidence="1">
    <location>
        <begin position="388"/>
        <end position="402"/>
    </location>
</feature>
<feature type="transmembrane region" description="Helical" evidence="2">
    <location>
        <begin position="29"/>
        <end position="50"/>
    </location>
</feature>
<feature type="compositionally biased region" description="Low complexity" evidence="1">
    <location>
        <begin position="436"/>
        <end position="452"/>
    </location>
</feature>
<feature type="compositionally biased region" description="Acidic residues" evidence="1">
    <location>
        <begin position="528"/>
        <end position="557"/>
    </location>
</feature>
<dbReference type="InterPro" id="IPR058480">
    <property type="entry name" value="DUF8167_N"/>
</dbReference>
<dbReference type="InterPro" id="IPR036721">
    <property type="entry name" value="RCK_C_sf"/>
</dbReference>
<evidence type="ECO:0000313" key="4">
    <source>
        <dbReference type="EMBL" id="RKS83893.1"/>
    </source>
</evidence>
<keyword evidence="2" id="KW-0812">Transmembrane</keyword>
<dbReference type="AlphaFoldDB" id="A0A495R954"/>
<keyword evidence="5" id="KW-1185">Reference proteome</keyword>
<dbReference type="InterPro" id="IPR006037">
    <property type="entry name" value="RCK_C"/>
</dbReference>
<comment type="caution">
    <text evidence="4">The sequence shown here is derived from an EMBL/GenBank/DDBJ whole genome shotgun (WGS) entry which is preliminary data.</text>
</comment>
<organism evidence="4 5">
    <name type="scientific">Haloarcula quadrata</name>
    <dbReference type="NCBI Taxonomy" id="182779"/>
    <lineage>
        <taxon>Archaea</taxon>
        <taxon>Methanobacteriati</taxon>
        <taxon>Methanobacteriota</taxon>
        <taxon>Stenosarchaea group</taxon>
        <taxon>Halobacteria</taxon>
        <taxon>Halobacteriales</taxon>
        <taxon>Haloarculaceae</taxon>
        <taxon>Haloarcula</taxon>
    </lineage>
</organism>
<dbReference type="Pfam" id="PF26501">
    <property type="entry name" value="DUF8167"/>
    <property type="match status" value="1"/>
</dbReference>
<feature type="compositionally biased region" description="Acidic residues" evidence="1">
    <location>
        <begin position="585"/>
        <end position="600"/>
    </location>
</feature>
<evidence type="ECO:0000313" key="5">
    <source>
        <dbReference type="Proteomes" id="UP000268233"/>
    </source>
</evidence>
<feature type="domain" description="RCK C-terminal" evidence="3">
    <location>
        <begin position="311"/>
        <end position="391"/>
    </location>
</feature>
<gene>
    <name evidence="4" type="ORF">BDK61_3290</name>
</gene>
<name>A0A495R954_9EURY</name>
<sequence>MTPLGTPLLAQIGANLQLGIVSRTLVEGVVWLLAIAVLAATPAGAIAVFYRWYVRERIQTGLALLFGLTAVVLVIGATTALSEVILGDEDVLAAGVVLLNLAAFLAGGVGAYGGMRIGDRLGVDLFAATGGRNIDADVSEIVQTVGRVTSVRLPEDIDDIIGYDPMPDETKETLANRRFLFPRRLTKDELRDRLVGRLKTDYGVGHVDVELADDGTVDYLAVGSRAAGIGPTLPPSTNAVAIQADPAHAASAGDLVQVWEQAPAKRVLTGELRGVADDVVTVAIDAADTPKLDPQTRYKLVTLPVQDRSDREFASLLRAADETMGTTTVEPGSTLDGAPVGSLAVSVVAITRDDTAPETIPSRERVLAAGDTIYAIATPDALRRLEQATEGTGEPGTTAAVTDELDGDTDAGDGQSGASDAVARNEQTDGTEEPAADATAATANDGAPNADATETEANDTANADADTSTADTAAADEPTETAVEDESAATSDGADAPADAEAEAMADTADSDESPDDDPLEALRNTDMEEPSDDLTADEAFDDLPADDGDDTVEVWDPEERIAEADGEPAADEANDSDSIASEAPTEDGDDEDDESTAGDDSEKPN</sequence>
<evidence type="ECO:0000256" key="2">
    <source>
        <dbReference type="SAM" id="Phobius"/>
    </source>
</evidence>
<feature type="compositionally biased region" description="Acidic residues" evidence="1">
    <location>
        <begin position="498"/>
        <end position="520"/>
    </location>
</feature>
<dbReference type="GO" id="GO:0008324">
    <property type="term" value="F:monoatomic cation transmembrane transporter activity"/>
    <property type="evidence" value="ECO:0007669"/>
    <property type="project" value="InterPro"/>
</dbReference>